<evidence type="ECO:0000313" key="1">
    <source>
        <dbReference type="EMBL" id="GAA3568256.1"/>
    </source>
</evidence>
<proteinExistence type="predicted"/>
<dbReference type="EMBL" id="BAABCY010000042">
    <property type="protein sequence ID" value="GAA3568256.1"/>
    <property type="molecule type" value="Genomic_DNA"/>
</dbReference>
<comment type="caution">
    <text evidence="1">The sequence shown here is derived from an EMBL/GenBank/DDBJ whole genome shotgun (WGS) entry which is preliminary data.</text>
</comment>
<sequence length="184" mass="20262">MIRLTLNNLVCILALFLLIVLGCKEQSASTSVATLSIDEEITDTDFKALWDKVDLLWEKRDTALIHTVFANDFIRVSPGGTSSSAAELANEFNIINGAYPDMELHLVRYDIRGNMVVIHWSVDGTFTGELIGVKGNGKPFKGLSGITVFTIKDGKVVRDDSSWNTLELFIQTGYDIVDASTKSD</sequence>
<dbReference type="InterPro" id="IPR032710">
    <property type="entry name" value="NTF2-like_dom_sf"/>
</dbReference>
<dbReference type="RefSeq" id="WP_345005602.1">
    <property type="nucleotide sequence ID" value="NZ_BAABCY010000042.1"/>
</dbReference>
<dbReference type="PANTHER" id="PTHR38436:SF1">
    <property type="entry name" value="ESTER CYCLASE"/>
    <property type="match status" value="1"/>
</dbReference>
<evidence type="ECO:0000313" key="2">
    <source>
        <dbReference type="Proteomes" id="UP001500954"/>
    </source>
</evidence>
<dbReference type="Gene3D" id="3.10.450.50">
    <property type="match status" value="1"/>
</dbReference>
<evidence type="ECO:0008006" key="3">
    <source>
        <dbReference type="Google" id="ProtNLM"/>
    </source>
</evidence>
<gene>
    <name evidence="1" type="ORF">GCM10022395_17830</name>
</gene>
<dbReference type="SUPFAM" id="SSF54427">
    <property type="entry name" value="NTF2-like"/>
    <property type="match status" value="1"/>
</dbReference>
<dbReference type="Pfam" id="PF07366">
    <property type="entry name" value="SnoaL"/>
    <property type="match status" value="1"/>
</dbReference>
<protein>
    <recommendedName>
        <fullName evidence="3">Ester cyclase</fullName>
    </recommendedName>
</protein>
<dbReference type="PROSITE" id="PS51257">
    <property type="entry name" value="PROKAR_LIPOPROTEIN"/>
    <property type="match status" value="1"/>
</dbReference>
<accession>A0ABP6XLH7</accession>
<dbReference type="PANTHER" id="PTHR38436">
    <property type="entry name" value="POLYKETIDE CYCLASE SNOAL-LIKE DOMAIN"/>
    <property type="match status" value="1"/>
</dbReference>
<keyword evidence="2" id="KW-1185">Reference proteome</keyword>
<dbReference type="InterPro" id="IPR009959">
    <property type="entry name" value="Cyclase_SnoaL-like"/>
</dbReference>
<dbReference type="Proteomes" id="UP001500954">
    <property type="component" value="Unassembled WGS sequence"/>
</dbReference>
<reference evidence="2" key="1">
    <citation type="journal article" date="2019" name="Int. J. Syst. Evol. Microbiol.">
        <title>The Global Catalogue of Microorganisms (GCM) 10K type strain sequencing project: providing services to taxonomists for standard genome sequencing and annotation.</title>
        <authorList>
            <consortium name="The Broad Institute Genomics Platform"/>
            <consortium name="The Broad Institute Genome Sequencing Center for Infectious Disease"/>
            <person name="Wu L."/>
            <person name="Ma J."/>
        </authorList>
    </citation>
    <scope>NUCLEOTIDE SEQUENCE [LARGE SCALE GENOMIC DNA]</scope>
    <source>
        <strain evidence="2">JCM 17111</strain>
    </source>
</reference>
<organism evidence="1 2">
    <name type="scientific">Snuella lapsa</name>
    <dbReference type="NCBI Taxonomy" id="870481"/>
    <lineage>
        <taxon>Bacteria</taxon>
        <taxon>Pseudomonadati</taxon>
        <taxon>Bacteroidota</taxon>
        <taxon>Flavobacteriia</taxon>
        <taxon>Flavobacteriales</taxon>
        <taxon>Flavobacteriaceae</taxon>
        <taxon>Snuella</taxon>
    </lineage>
</organism>
<name>A0ABP6XLH7_9FLAO</name>